<dbReference type="OrthoDB" id="1859733at2759"/>
<evidence type="ECO:0000256" key="1">
    <source>
        <dbReference type="SAM" id="SignalP"/>
    </source>
</evidence>
<feature type="signal peptide" evidence="1">
    <location>
        <begin position="1"/>
        <end position="24"/>
    </location>
</feature>
<evidence type="ECO:0000313" key="3">
    <source>
        <dbReference type="Proteomes" id="UP000789706"/>
    </source>
</evidence>
<sequence length="190" mass="19983">MTKITSILAVVGLVFSCLILIAQAADPPTSIGNPDFPNDLEIPAGIAVDLTLNKFSFSLCLVGVIDFTCNTATGTWNVVGPTGVLANECKDFSKVAGDPKFITATTLDTESVTNAGLRSAVLPNDTSTAIFTREAAENSPNPSVDTTWIRSKASDQTGNGKFVQVTYLQRVLTTGGLPPPTSESLHIYST</sequence>
<dbReference type="PROSITE" id="PS51257">
    <property type="entry name" value="PROKAR_LIPOPROTEIN"/>
    <property type="match status" value="1"/>
</dbReference>
<gene>
    <name evidence="2" type="ORF">DEBURN_LOCUS10230</name>
</gene>
<organism evidence="2 3">
    <name type="scientific">Diversispora eburnea</name>
    <dbReference type="NCBI Taxonomy" id="1213867"/>
    <lineage>
        <taxon>Eukaryota</taxon>
        <taxon>Fungi</taxon>
        <taxon>Fungi incertae sedis</taxon>
        <taxon>Mucoromycota</taxon>
        <taxon>Glomeromycotina</taxon>
        <taxon>Glomeromycetes</taxon>
        <taxon>Diversisporales</taxon>
        <taxon>Diversisporaceae</taxon>
        <taxon>Diversispora</taxon>
    </lineage>
</organism>
<evidence type="ECO:0000313" key="2">
    <source>
        <dbReference type="EMBL" id="CAG8617519.1"/>
    </source>
</evidence>
<comment type="caution">
    <text evidence="2">The sequence shown here is derived from an EMBL/GenBank/DDBJ whole genome shotgun (WGS) entry which is preliminary data.</text>
</comment>
<name>A0A9N9GMZ8_9GLOM</name>
<dbReference type="InterPro" id="IPR021851">
    <property type="entry name" value="DUF3455"/>
</dbReference>
<keyword evidence="3" id="KW-1185">Reference proteome</keyword>
<feature type="chain" id="PRO_5040169388" evidence="1">
    <location>
        <begin position="25"/>
        <end position="190"/>
    </location>
</feature>
<accession>A0A9N9GMZ8</accession>
<protein>
    <submittedName>
        <fullName evidence="2">4402_t:CDS:1</fullName>
    </submittedName>
</protein>
<dbReference type="Pfam" id="PF11937">
    <property type="entry name" value="DUF3455"/>
    <property type="match status" value="1"/>
</dbReference>
<proteinExistence type="predicted"/>
<dbReference type="EMBL" id="CAJVPK010002733">
    <property type="protein sequence ID" value="CAG8617519.1"/>
    <property type="molecule type" value="Genomic_DNA"/>
</dbReference>
<dbReference type="Proteomes" id="UP000789706">
    <property type="component" value="Unassembled WGS sequence"/>
</dbReference>
<dbReference type="AlphaFoldDB" id="A0A9N9GMZ8"/>
<keyword evidence="1" id="KW-0732">Signal</keyword>
<reference evidence="2" key="1">
    <citation type="submission" date="2021-06" db="EMBL/GenBank/DDBJ databases">
        <authorList>
            <person name="Kallberg Y."/>
            <person name="Tangrot J."/>
            <person name="Rosling A."/>
        </authorList>
    </citation>
    <scope>NUCLEOTIDE SEQUENCE</scope>
    <source>
        <strain evidence="2">AZ414A</strain>
    </source>
</reference>